<accession>A0A0D3KNC0</accession>
<evidence type="ECO:0000313" key="3">
    <source>
        <dbReference type="EnsemblProtists" id="EOD37255"/>
    </source>
</evidence>
<dbReference type="GeneID" id="17282524"/>
<dbReference type="Pfam" id="PF11976">
    <property type="entry name" value="Rad60-SLD"/>
    <property type="match status" value="1"/>
</dbReference>
<dbReference type="SUPFAM" id="SSF54236">
    <property type="entry name" value="Ubiquitin-like"/>
    <property type="match status" value="1"/>
</dbReference>
<name>A0A0D3KNC0_EMIH1</name>
<evidence type="ECO:0000259" key="2">
    <source>
        <dbReference type="PROSITE" id="PS50053"/>
    </source>
</evidence>
<proteinExistence type="predicted"/>
<dbReference type="InterPro" id="IPR029071">
    <property type="entry name" value="Ubiquitin-like_domsf"/>
</dbReference>
<evidence type="ECO:0000313" key="4">
    <source>
        <dbReference type="Proteomes" id="UP000013827"/>
    </source>
</evidence>
<dbReference type="KEGG" id="ehx:EMIHUDRAFT_454929"/>
<dbReference type="AlphaFoldDB" id="A0A0D3KNC0"/>
<keyword evidence="4" id="KW-1185">Reference proteome</keyword>
<dbReference type="EnsemblProtists" id="EOD37255">
    <property type="protein sequence ID" value="EOD37255"/>
    <property type="gene ID" value="EMIHUDRAFT_454929"/>
</dbReference>
<feature type="region of interest" description="Disordered" evidence="1">
    <location>
        <begin position="544"/>
        <end position="568"/>
    </location>
</feature>
<dbReference type="Gene3D" id="3.10.20.90">
    <property type="entry name" value="Phosphatidylinositol 3-kinase Catalytic Subunit, Chain A, domain 1"/>
    <property type="match status" value="1"/>
</dbReference>
<dbReference type="InterPro" id="IPR000626">
    <property type="entry name" value="Ubiquitin-like_dom"/>
</dbReference>
<reference evidence="3" key="2">
    <citation type="submission" date="2024-10" db="UniProtKB">
        <authorList>
            <consortium name="EnsemblProtists"/>
        </authorList>
    </citation>
    <scope>IDENTIFICATION</scope>
</reference>
<dbReference type="PaxDb" id="2903-EOD37255"/>
<dbReference type="HOGENOM" id="CLU_401402_0_0_1"/>
<reference evidence="4" key="1">
    <citation type="journal article" date="2013" name="Nature">
        <title>Pan genome of the phytoplankton Emiliania underpins its global distribution.</title>
        <authorList>
            <person name="Read B.A."/>
            <person name="Kegel J."/>
            <person name="Klute M.J."/>
            <person name="Kuo A."/>
            <person name="Lefebvre S.C."/>
            <person name="Maumus F."/>
            <person name="Mayer C."/>
            <person name="Miller J."/>
            <person name="Monier A."/>
            <person name="Salamov A."/>
            <person name="Young J."/>
            <person name="Aguilar M."/>
            <person name="Claverie J.M."/>
            <person name="Frickenhaus S."/>
            <person name="Gonzalez K."/>
            <person name="Herman E.K."/>
            <person name="Lin Y.C."/>
            <person name="Napier J."/>
            <person name="Ogata H."/>
            <person name="Sarno A.F."/>
            <person name="Shmutz J."/>
            <person name="Schroeder D."/>
            <person name="de Vargas C."/>
            <person name="Verret F."/>
            <person name="von Dassow P."/>
            <person name="Valentin K."/>
            <person name="Van de Peer Y."/>
            <person name="Wheeler G."/>
            <person name="Dacks J.B."/>
            <person name="Delwiche C.F."/>
            <person name="Dyhrman S.T."/>
            <person name="Glockner G."/>
            <person name="John U."/>
            <person name="Richards T."/>
            <person name="Worden A.Z."/>
            <person name="Zhang X."/>
            <person name="Grigoriev I.V."/>
            <person name="Allen A.E."/>
            <person name="Bidle K."/>
            <person name="Borodovsky M."/>
            <person name="Bowler C."/>
            <person name="Brownlee C."/>
            <person name="Cock J.M."/>
            <person name="Elias M."/>
            <person name="Gladyshev V.N."/>
            <person name="Groth M."/>
            <person name="Guda C."/>
            <person name="Hadaegh A."/>
            <person name="Iglesias-Rodriguez M.D."/>
            <person name="Jenkins J."/>
            <person name="Jones B.M."/>
            <person name="Lawson T."/>
            <person name="Leese F."/>
            <person name="Lindquist E."/>
            <person name="Lobanov A."/>
            <person name="Lomsadze A."/>
            <person name="Malik S.B."/>
            <person name="Marsh M.E."/>
            <person name="Mackinder L."/>
            <person name="Mock T."/>
            <person name="Mueller-Roeber B."/>
            <person name="Pagarete A."/>
            <person name="Parker M."/>
            <person name="Probert I."/>
            <person name="Quesneville H."/>
            <person name="Raines C."/>
            <person name="Rensing S.A."/>
            <person name="Riano-Pachon D.M."/>
            <person name="Richier S."/>
            <person name="Rokitta S."/>
            <person name="Shiraiwa Y."/>
            <person name="Soanes D.M."/>
            <person name="van der Giezen M."/>
            <person name="Wahlund T.M."/>
            <person name="Williams B."/>
            <person name="Wilson W."/>
            <person name="Wolfe G."/>
            <person name="Wurch L.L."/>
        </authorList>
    </citation>
    <scope>NUCLEOTIDE SEQUENCE</scope>
</reference>
<dbReference type="PROSITE" id="PS50053">
    <property type="entry name" value="UBIQUITIN_2"/>
    <property type="match status" value="1"/>
</dbReference>
<dbReference type="Proteomes" id="UP000013827">
    <property type="component" value="Unassembled WGS sequence"/>
</dbReference>
<dbReference type="CDD" id="cd01763">
    <property type="entry name" value="Ubl_SUMO_like"/>
    <property type="match status" value="1"/>
</dbReference>
<organism evidence="3 4">
    <name type="scientific">Emiliania huxleyi (strain CCMP1516)</name>
    <dbReference type="NCBI Taxonomy" id="280463"/>
    <lineage>
        <taxon>Eukaryota</taxon>
        <taxon>Haptista</taxon>
        <taxon>Haptophyta</taxon>
        <taxon>Prymnesiophyceae</taxon>
        <taxon>Isochrysidales</taxon>
        <taxon>Noelaerhabdaceae</taxon>
        <taxon>Emiliania</taxon>
    </lineage>
</organism>
<protein>
    <recommendedName>
        <fullName evidence="2">Ubiquitin-like domain-containing protein</fullName>
    </recommendedName>
</protein>
<dbReference type="InterPro" id="IPR022617">
    <property type="entry name" value="Rad60/SUMO-like_dom"/>
</dbReference>
<dbReference type="RefSeq" id="XP_005789684.1">
    <property type="nucleotide sequence ID" value="XM_005789627.1"/>
</dbReference>
<sequence length="701" mass="78621">MDAFIEPVFGERSLFEFIACMLPSQADMARLTLALRSGCPLAQDELAALMSRHSMQPLAGSQRQIVTDPELGCNKDCWRTNPDGSANFDYEPTINYLYPLRRREFMAESRQRYQDAVARALALRIPGLDAVPPFLSRIVPLGCAMHHCKKVGQECHVYSIESADGPVIFTFAYEIQSTMNKGCCAHDCICDMNWTANLAVLLPGATEAAAIFGVSWRILSGDCLLRPPTALCEETARACGIDASMVGALVAVLAEMSGWGESVYDFCKEICEEYPAPERVEGQSYNPCYDKYTPRALFEGMHNAWTHYLNSLVRLQRFSDFKRLNAIGKAEFHMRHPPPEPVRRERGNGDVYYDYYMPSRVSINGTDSLVDTSSYKKFVETNTDWGVTADDLVALTRSFGSSDFLDPELPSDFGIAGRAEDRVEVCAKCPEDFIDKQYELNLNHFVKPCNSRYFKTYPEDCSDGTCECHPSIRHDVEELLLASDRSSLAALAVDLDGFGARLSYDDLLDGAGDSKSITRCNVRDNDPEWQRRAKIREEAQEAAWEERMNRLRTPPTPEEAAARRTEQQSLEQSWQEEAREMEQLAIAGLPGPPIDLSVILQDGITIDVKARTARTRSPLRVTSVAFPLLISLSLQQTRKLSPLSELMSTVCEERGLRPSKVRFFYKGERLKGDWSPRATRMKDGDEIAVIVLEDAVTDGEQ</sequence>
<feature type="domain" description="Ubiquitin-like" evidence="2">
    <location>
        <begin position="604"/>
        <end position="691"/>
    </location>
</feature>
<evidence type="ECO:0000256" key="1">
    <source>
        <dbReference type="SAM" id="MobiDB-lite"/>
    </source>
</evidence>